<evidence type="ECO:0000313" key="3">
    <source>
        <dbReference type="Proteomes" id="UP000294506"/>
    </source>
</evidence>
<protein>
    <submittedName>
        <fullName evidence="2">Uncharacterized protein</fullName>
    </submittedName>
</protein>
<accession>A0A4V3EBH3</accession>
<proteinExistence type="predicted"/>
<dbReference type="EMBL" id="SOAN01000015">
    <property type="protein sequence ID" value="TDS82362.1"/>
    <property type="molecule type" value="Genomic_DNA"/>
</dbReference>
<comment type="caution">
    <text evidence="2">The sequence shown here is derived from an EMBL/GenBank/DDBJ whole genome shotgun (WGS) entry which is preliminary data.</text>
</comment>
<evidence type="ECO:0000256" key="1">
    <source>
        <dbReference type="SAM" id="MobiDB-lite"/>
    </source>
</evidence>
<dbReference type="AlphaFoldDB" id="A0A4V3EBH3"/>
<feature type="region of interest" description="Disordered" evidence="1">
    <location>
        <begin position="1"/>
        <end position="30"/>
    </location>
</feature>
<sequence length="126" mass="14237">MSPTHDSYDSAEPYRERAEMSPEEDMPRGEVQEPVELLFSLHYVEWGDSEEIDDDVLRFHLYMGNFDCHGLQYRVEETEDEVAVAVITGTREGVDGCSEEAVLGAIDVELDDPVGDREVVDLSQLL</sequence>
<name>A0A4V3EBH3_9MICC</name>
<reference evidence="2 3" key="1">
    <citation type="submission" date="2019-03" db="EMBL/GenBank/DDBJ databases">
        <title>Genomic Encyclopedia of Type Strains, Phase III (KMG-III): the genomes of soil and plant-associated and newly described type strains.</title>
        <authorList>
            <person name="Whitman W."/>
        </authorList>
    </citation>
    <scope>NUCLEOTIDE SEQUENCE [LARGE SCALE GENOMIC DNA]</scope>
    <source>
        <strain evidence="2 3">DSM 27373</strain>
    </source>
</reference>
<dbReference type="Proteomes" id="UP000294506">
    <property type="component" value="Unassembled WGS sequence"/>
</dbReference>
<keyword evidence="3" id="KW-1185">Reference proteome</keyword>
<organism evidence="2 3">
    <name type="scientific">Nesterenkonia aurantiaca</name>
    <dbReference type="NCBI Taxonomy" id="1436010"/>
    <lineage>
        <taxon>Bacteria</taxon>
        <taxon>Bacillati</taxon>
        <taxon>Actinomycetota</taxon>
        <taxon>Actinomycetes</taxon>
        <taxon>Micrococcales</taxon>
        <taxon>Micrococcaceae</taxon>
        <taxon>Nesterenkonia</taxon>
    </lineage>
</organism>
<gene>
    <name evidence="2" type="ORF">EV640_11519</name>
</gene>
<evidence type="ECO:0000313" key="2">
    <source>
        <dbReference type="EMBL" id="TDS82362.1"/>
    </source>
</evidence>